<evidence type="ECO:0000313" key="6">
    <source>
        <dbReference type="Proteomes" id="UP000660611"/>
    </source>
</evidence>
<evidence type="ECO:0008006" key="7">
    <source>
        <dbReference type="Google" id="ProtNLM"/>
    </source>
</evidence>
<evidence type="ECO:0000259" key="3">
    <source>
        <dbReference type="Pfam" id="PF14200"/>
    </source>
</evidence>
<evidence type="ECO:0000256" key="1">
    <source>
        <dbReference type="SAM" id="SignalP"/>
    </source>
</evidence>
<dbReference type="PANTHER" id="PTHR31151">
    <property type="entry name" value="PROLINE-TRNA LIGASE (DUF1680)"/>
    <property type="match status" value="1"/>
</dbReference>
<dbReference type="Gene3D" id="2.60.120.260">
    <property type="entry name" value="Galactose-binding domain-like"/>
    <property type="match status" value="1"/>
</dbReference>
<dbReference type="CDD" id="cd00161">
    <property type="entry name" value="beta-trefoil_Ricin-like"/>
    <property type="match status" value="1"/>
</dbReference>
<dbReference type="Pfam" id="PF20736">
    <property type="entry name" value="Glyco_hydro127M"/>
    <property type="match status" value="1"/>
</dbReference>
<dbReference type="InterPro" id="IPR049046">
    <property type="entry name" value="Beta-AFase-like_GH127_middle"/>
</dbReference>
<dbReference type="PROSITE" id="PS50231">
    <property type="entry name" value="RICIN_B_LECTIN"/>
    <property type="match status" value="1"/>
</dbReference>
<feature type="domain" description="Non-reducing end beta-L-arabinofuranosidase-like GH127 middle" evidence="4">
    <location>
        <begin position="439"/>
        <end position="535"/>
    </location>
</feature>
<dbReference type="Gene3D" id="2.80.10.50">
    <property type="match status" value="1"/>
</dbReference>
<keyword evidence="6" id="KW-1185">Reference proteome</keyword>
<dbReference type="PANTHER" id="PTHR31151:SF0">
    <property type="entry name" value="PROLINE-TRNA LIGASE (DUF1680)"/>
    <property type="match status" value="1"/>
</dbReference>
<sequence>MDRRTFVASGVALTGGAIALSTTVASPASAAVRTAKTVTPGARGGHYWPNLAPLKATAFLKLPPGAVQPRGWLRTQLNIEADGLCGRMPEVSDYLQLNNCGWVDKTKGAWEELPYWLRGFGDLGYVTGNTRILTLARQWIDGIINNQGSDGFFGPNALRTSLEGGPDFWPHMPLLDAIRSHAEYNERNGTPDNRVNPFMRKYFQFQNAQPAAVFNRSWAALRWGDNIDSVYWLFNRTGETWLLDLVRKIHAGSADYTNGIPNWHNVNLAQGFREPAQYGLLDLDPKFPAATYRDYDTVMGLYGNFPGGGFAGDENCRPGYADPRQGFETCGIVEFMHSHQMLARMTGDSVWLDRCEDLAFNLLPASLDPAQQGIHYVTCANSIGLTNATLTQGQFQNNFPMLAYMLGIHNYRCCPHNYGMGWPYYAQELWFATWDKGLCAAMYGNSQVTAKVGANATTVTVTEDTDYPFSDTITLTMGTPGAVAFPLYLRIPKWSTGAVVRVNGTVVTGTVEAGSFVIVDQTWNNGDKVTVTLPMRTTVRTWAKNGNAISVDNGPLTFSLSIAERWQRIGGTDAWPTNEVYANSAWNYGLLIDPANPQATVTRKPGALAANPFTRDGAPVSLSVTARKIPNWQADAEGVVRTLQQSPARSTQPNETVQLLPMGAQRVRITTFPRVSDGADAVDWVIPATPSASYCNPGDTVAALNDGKVPSSSADQSIPRLTFWNHLGTSEWAQLSYSSAITTGAVSVYWFDDTGTGQCRVPQSWQVQYRNASGGWVNVAGASAAGTAVNTFNRVTFTSVTTTAIRVLVQLRAGVSGGILELRVEGSTAPVTWKRIQNKNSLKVLGVDGMSTANSANVVQFDDNGTADHNWRLVDAGGGWFKIVNQNSGKMLAVQNMSTANSALVQQFEDNGSADHLWRLIDNGDGWSRIQVQHSLKVLGVSGMSTANSAQVVQYDDNGTADHLWRLL</sequence>
<dbReference type="InterPro" id="IPR035992">
    <property type="entry name" value="Ricin_B-like_lectins"/>
</dbReference>
<dbReference type="InterPro" id="IPR012878">
    <property type="entry name" value="Beta-AFase-like_GH127_cat"/>
</dbReference>
<feature type="signal peptide" evidence="1">
    <location>
        <begin position="1"/>
        <end position="30"/>
    </location>
</feature>
<dbReference type="SUPFAM" id="SSF50370">
    <property type="entry name" value="Ricin B-like lectins"/>
    <property type="match status" value="1"/>
</dbReference>
<keyword evidence="1" id="KW-0732">Signal</keyword>
<dbReference type="InterPro" id="IPR000772">
    <property type="entry name" value="Ricin_B_lectin"/>
</dbReference>
<protein>
    <recommendedName>
        <fullName evidence="7">Ricin B lectin domain-containing protein</fullName>
    </recommendedName>
</protein>
<reference evidence="5" key="1">
    <citation type="submission" date="2021-01" db="EMBL/GenBank/DDBJ databases">
        <title>Whole genome shotgun sequence of Dactylosporangium siamense NBRC 106093.</title>
        <authorList>
            <person name="Komaki H."/>
            <person name="Tamura T."/>
        </authorList>
    </citation>
    <scope>NUCLEOTIDE SEQUENCE</scope>
    <source>
        <strain evidence="5">NBRC 106093</strain>
    </source>
</reference>
<feature type="domain" description="Non-reducing end beta-L-arabinofuranosidase-like GH127 catalytic" evidence="2">
    <location>
        <begin position="108"/>
        <end position="425"/>
    </location>
</feature>
<name>A0A919UDB3_9ACTN</name>
<dbReference type="GO" id="GO:0005975">
    <property type="term" value="P:carbohydrate metabolic process"/>
    <property type="evidence" value="ECO:0007669"/>
    <property type="project" value="InterPro"/>
</dbReference>
<dbReference type="EMBL" id="BONQ01000154">
    <property type="protein sequence ID" value="GIG51324.1"/>
    <property type="molecule type" value="Genomic_DNA"/>
</dbReference>
<proteinExistence type="predicted"/>
<accession>A0A919UDB3</accession>
<evidence type="ECO:0000313" key="5">
    <source>
        <dbReference type="EMBL" id="GIG51324.1"/>
    </source>
</evidence>
<dbReference type="Proteomes" id="UP000660611">
    <property type="component" value="Unassembled WGS sequence"/>
</dbReference>
<dbReference type="Pfam" id="PF14200">
    <property type="entry name" value="RicinB_lectin_2"/>
    <property type="match status" value="1"/>
</dbReference>
<gene>
    <name evidence="5" type="ORF">Dsi01nite_093650</name>
</gene>
<feature type="chain" id="PRO_5037725203" description="Ricin B lectin domain-containing protein" evidence="1">
    <location>
        <begin position="31"/>
        <end position="968"/>
    </location>
</feature>
<dbReference type="AlphaFoldDB" id="A0A919UDB3"/>
<feature type="domain" description="Ricin B lectin" evidence="3">
    <location>
        <begin position="877"/>
        <end position="955"/>
    </location>
</feature>
<dbReference type="InterPro" id="IPR008928">
    <property type="entry name" value="6-hairpin_glycosidase_sf"/>
</dbReference>
<dbReference type="RefSeq" id="WP_203852941.1">
    <property type="nucleotide sequence ID" value="NZ_BAAAVW010000032.1"/>
</dbReference>
<comment type="caution">
    <text evidence="5">The sequence shown here is derived from an EMBL/GenBank/DDBJ whole genome shotgun (WGS) entry which is preliminary data.</text>
</comment>
<dbReference type="Pfam" id="PF07944">
    <property type="entry name" value="Beta-AFase-like_GH127_cat"/>
    <property type="match status" value="1"/>
</dbReference>
<evidence type="ECO:0000259" key="2">
    <source>
        <dbReference type="Pfam" id="PF07944"/>
    </source>
</evidence>
<organism evidence="5 6">
    <name type="scientific">Dactylosporangium siamense</name>
    <dbReference type="NCBI Taxonomy" id="685454"/>
    <lineage>
        <taxon>Bacteria</taxon>
        <taxon>Bacillati</taxon>
        <taxon>Actinomycetota</taxon>
        <taxon>Actinomycetes</taxon>
        <taxon>Micromonosporales</taxon>
        <taxon>Micromonosporaceae</taxon>
        <taxon>Dactylosporangium</taxon>
    </lineage>
</organism>
<evidence type="ECO:0000259" key="4">
    <source>
        <dbReference type="Pfam" id="PF20736"/>
    </source>
</evidence>
<dbReference type="SUPFAM" id="SSF48208">
    <property type="entry name" value="Six-hairpin glycosidases"/>
    <property type="match status" value="1"/>
</dbReference>